<proteinExistence type="predicted"/>
<dbReference type="GO" id="GO:0004029">
    <property type="term" value="F:aldehyde dehydrogenase (NAD+) activity"/>
    <property type="evidence" value="ECO:0007669"/>
    <property type="project" value="TreeGrafter"/>
</dbReference>
<name>A0A246FC60_PSENT</name>
<organism evidence="2 3">
    <name type="scientific">Pseudomonas nitroreducens</name>
    <dbReference type="NCBI Taxonomy" id="46680"/>
    <lineage>
        <taxon>Bacteria</taxon>
        <taxon>Pseudomonadati</taxon>
        <taxon>Pseudomonadota</taxon>
        <taxon>Gammaproteobacteria</taxon>
        <taxon>Pseudomonadales</taxon>
        <taxon>Pseudomonadaceae</taxon>
        <taxon>Pseudomonas</taxon>
    </lineage>
</organism>
<dbReference type="SUPFAM" id="SSF51735">
    <property type="entry name" value="NAD(P)-binding Rossmann-fold domains"/>
    <property type="match status" value="1"/>
</dbReference>
<dbReference type="GO" id="GO:0005737">
    <property type="term" value="C:cytoplasm"/>
    <property type="evidence" value="ECO:0007669"/>
    <property type="project" value="TreeGrafter"/>
</dbReference>
<dbReference type="Proteomes" id="UP000198145">
    <property type="component" value="Unassembled WGS sequence"/>
</dbReference>
<dbReference type="CDD" id="cd05232">
    <property type="entry name" value="UDP_G4E_4_SDR_e"/>
    <property type="match status" value="1"/>
</dbReference>
<dbReference type="Gene3D" id="3.40.50.720">
    <property type="entry name" value="NAD(P)-binding Rossmann-like Domain"/>
    <property type="match status" value="1"/>
</dbReference>
<dbReference type="PANTHER" id="PTHR48079">
    <property type="entry name" value="PROTEIN YEEZ"/>
    <property type="match status" value="1"/>
</dbReference>
<protein>
    <submittedName>
        <fullName evidence="2">UDP-glucose 4-epimerase</fullName>
    </submittedName>
</protein>
<dbReference type="InterPro" id="IPR051783">
    <property type="entry name" value="NAD(P)-dependent_oxidoreduct"/>
</dbReference>
<reference evidence="2 3" key="1">
    <citation type="submission" date="2017-06" db="EMBL/GenBank/DDBJ databases">
        <title>Draft genome of Pseudomonas nitroreducens DF05.</title>
        <authorList>
            <person name="Iyer R."/>
        </authorList>
    </citation>
    <scope>NUCLEOTIDE SEQUENCE [LARGE SCALE GENOMIC DNA]</scope>
    <source>
        <strain evidence="2 3">DF05</strain>
    </source>
</reference>
<dbReference type="Pfam" id="PF01370">
    <property type="entry name" value="Epimerase"/>
    <property type="match status" value="1"/>
</dbReference>
<dbReference type="RefSeq" id="WP_088416767.1">
    <property type="nucleotide sequence ID" value="NZ_NJBA01000002.1"/>
</dbReference>
<dbReference type="eggNOG" id="COG0451">
    <property type="taxonomic scope" value="Bacteria"/>
</dbReference>
<comment type="caution">
    <text evidence="2">The sequence shown here is derived from an EMBL/GenBank/DDBJ whole genome shotgun (WGS) entry which is preliminary data.</text>
</comment>
<dbReference type="AlphaFoldDB" id="A0A246FC60"/>
<gene>
    <name evidence="2" type="ORF">CEG18_06475</name>
</gene>
<feature type="domain" description="NAD-dependent epimerase/dehydratase" evidence="1">
    <location>
        <begin position="3"/>
        <end position="229"/>
    </location>
</feature>
<accession>A0A246FC60</accession>
<dbReference type="InterPro" id="IPR001509">
    <property type="entry name" value="Epimerase_deHydtase"/>
</dbReference>
<evidence type="ECO:0000313" key="2">
    <source>
        <dbReference type="EMBL" id="OWP51908.1"/>
    </source>
</evidence>
<evidence type="ECO:0000259" key="1">
    <source>
        <dbReference type="Pfam" id="PF01370"/>
    </source>
</evidence>
<evidence type="ECO:0000313" key="3">
    <source>
        <dbReference type="Proteomes" id="UP000198145"/>
    </source>
</evidence>
<sequence length="320" mass="34585">MKVLLTGATGFVGRGVLARLRQEKDVQLRVALRGAATQCLEGAEVALIEGLSVAQSWAHALDDIDVVIHCAARVHVMEEQAVDPLAEFRAVNVEGTRHLAQQAAAAGVRRFVFVSSIKVNGEETPPGRPFTADAEPRPQDPYGQSKLEAEQALFEIARQTGLEVVVIRPPLVYGPGVKANFASLTRALQRRLPLPFGSIDNRRSLVARDNLVDLLLLCARHPAAAGQVFLVSDGEDLSTAQLCRGLSEALGVRPRLLPVPAALLRLLGALTGRSQQVQRLLGSLQVDISATRKRLGWTPPVTMTQALREAAMEFGREQGR</sequence>
<dbReference type="EMBL" id="NJBA01000002">
    <property type="protein sequence ID" value="OWP51908.1"/>
    <property type="molecule type" value="Genomic_DNA"/>
</dbReference>
<dbReference type="STRING" id="46680.GCA_000807755_01561"/>
<dbReference type="PANTHER" id="PTHR48079:SF6">
    <property type="entry name" value="NAD(P)-BINDING DOMAIN-CONTAINING PROTEIN-RELATED"/>
    <property type="match status" value="1"/>
</dbReference>
<dbReference type="InterPro" id="IPR036291">
    <property type="entry name" value="NAD(P)-bd_dom_sf"/>
</dbReference>